<dbReference type="AlphaFoldDB" id="A0A5N6QKS2"/>
<keyword evidence="11" id="KW-1185">Reference proteome</keyword>
<evidence type="ECO:0000256" key="3">
    <source>
        <dbReference type="ARBA" id="ARBA00022618"/>
    </source>
</evidence>
<comment type="subunit">
    <text evidence="2">Interacts with the CDC2 protein kinase to form a serine/threonine kinase holoenzyme complex also known as maturation promoting factor (MPF). The cyclin subunit imparts substrate specificity to the complex.</text>
</comment>
<dbReference type="SMART" id="SM00385">
    <property type="entry name" value="CYCLIN"/>
    <property type="match status" value="1"/>
</dbReference>
<dbReference type="FunFam" id="1.10.472.10:FF:000219">
    <property type="entry name" value="Cyclin-D5-1"/>
    <property type="match status" value="1"/>
</dbReference>
<sequence length="339" mass="38341">MGDSGTLFSPSALLCNEDEVFLSEEYSGEAKTCMDLEYLCFVSENEDEYIKSLVQRESAIDFGSKSCVSSSCDCSSTSQSWLKGARLDAIEWIFNTREIFGFQFHTAYVCVTYFDRFLSKRYIDDEKVWTIRLLSVACLSLAAKMEECKAPALSEYRMEEINFKSKMIKKMELLVMKTLDWKLGSITPFAYLHYFINKFCGESRPKGLVSRAVELIVAITREINLMDHRPSAIAAAAVLVAIDDQFTKKELELKMSVISLWGSLENEHVFSCYNIMQNIEMGKVKTPKSVVSPKLLSSMHSSSIDVIENSSSTISAGTKRRLTFTNSDRTCPVKRSHRA</sequence>
<evidence type="ECO:0000256" key="5">
    <source>
        <dbReference type="ARBA" id="ARBA00023306"/>
    </source>
</evidence>
<evidence type="ECO:0000259" key="9">
    <source>
        <dbReference type="SMART" id="SM01332"/>
    </source>
</evidence>
<evidence type="ECO:0000256" key="1">
    <source>
        <dbReference type="ARBA" id="ARBA00009065"/>
    </source>
</evidence>
<evidence type="ECO:0000256" key="7">
    <source>
        <dbReference type="RuleBase" id="RU000383"/>
    </source>
</evidence>
<dbReference type="PANTHER" id="PTHR10177">
    <property type="entry name" value="CYCLINS"/>
    <property type="match status" value="1"/>
</dbReference>
<gene>
    <name evidence="10" type="ORF">FH972_004122</name>
</gene>
<feature type="domain" description="Cyclin-like" evidence="8">
    <location>
        <begin position="91"/>
        <end position="177"/>
    </location>
</feature>
<reference evidence="10 11" key="1">
    <citation type="submission" date="2019-06" db="EMBL/GenBank/DDBJ databases">
        <title>A chromosomal-level reference genome of Carpinus fangiana (Coryloideae, Betulaceae).</title>
        <authorList>
            <person name="Yang X."/>
            <person name="Wang Z."/>
            <person name="Zhang L."/>
            <person name="Hao G."/>
            <person name="Liu J."/>
            <person name="Yang Y."/>
        </authorList>
    </citation>
    <scope>NUCLEOTIDE SEQUENCE [LARGE SCALE GENOMIC DNA]</scope>
    <source>
        <strain evidence="10">Cfa_2016G</strain>
        <tissue evidence="10">Leaf</tissue>
    </source>
</reference>
<evidence type="ECO:0000313" key="11">
    <source>
        <dbReference type="Proteomes" id="UP000327013"/>
    </source>
</evidence>
<dbReference type="InterPro" id="IPR004367">
    <property type="entry name" value="Cyclin_C-dom"/>
</dbReference>
<dbReference type="OrthoDB" id="306099at2759"/>
<dbReference type="InterPro" id="IPR036915">
    <property type="entry name" value="Cyclin-like_sf"/>
</dbReference>
<evidence type="ECO:0000256" key="6">
    <source>
        <dbReference type="ARBA" id="ARBA00032263"/>
    </source>
</evidence>
<dbReference type="EMBL" id="CM017321">
    <property type="protein sequence ID" value="KAE7999717.1"/>
    <property type="molecule type" value="Genomic_DNA"/>
</dbReference>
<dbReference type="SUPFAM" id="SSF47954">
    <property type="entry name" value="Cyclin-like"/>
    <property type="match status" value="2"/>
</dbReference>
<dbReference type="CDD" id="cd20543">
    <property type="entry name" value="CYCLIN_AtCycD-like_rpt1"/>
    <property type="match status" value="1"/>
</dbReference>
<dbReference type="Gene3D" id="1.10.472.10">
    <property type="entry name" value="Cyclin-like"/>
    <property type="match status" value="2"/>
</dbReference>
<dbReference type="InterPro" id="IPR048258">
    <property type="entry name" value="Cyclins_cyclin-box"/>
</dbReference>
<name>A0A5N6QKS2_9ROSI</name>
<organism evidence="10 11">
    <name type="scientific">Carpinus fangiana</name>
    <dbReference type="NCBI Taxonomy" id="176857"/>
    <lineage>
        <taxon>Eukaryota</taxon>
        <taxon>Viridiplantae</taxon>
        <taxon>Streptophyta</taxon>
        <taxon>Embryophyta</taxon>
        <taxon>Tracheophyta</taxon>
        <taxon>Spermatophyta</taxon>
        <taxon>Magnoliopsida</taxon>
        <taxon>eudicotyledons</taxon>
        <taxon>Gunneridae</taxon>
        <taxon>Pentapetalae</taxon>
        <taxon>rosids</taxon>
        <taxon>fabids</taxon>
        <taxon>Fagales</taxon>
        <taxon>Betulaceae</taxon>
        <taxon>Carpinus</taxon>
    </lineage>
</organism>
<dbReference type="InterPro" id="IPR006671">
    <property type="entry name" value="Cyclin_N"/>
</dbReference>
<dbReference type="FunFam" id="1.10.472.10:FF:000069">
    <property type="entry name" value="Cyclin-D5-1"/>
    <property type="match status" value="1"/>
</dbReference>
<comment type="similarity">
    <text evidence="1">Belongs to the cyclin family. Cyclin D subfamily.</text>
</comment>
<evidence type="ECO:0000256" key="4">
    <source>
        <dbReference type="ARBA" id="ARBA00023127"/>
    </source>
</evidence>
<dbReference type="Pfam" id="PF00134">
    <property type="entry name" value="Cyclin_N"/>
    <property type="match status" value="1"/>
</dbReference>
<protein>
    <recommendedName>
        <fullName evidence="6">B-like cyclin</fullName>
    </recommendedName>
</protein>
<dbReference type="InterPro" id="IPR039361">
    <property type="entry name" value="Cyclin"/>
</dbReference>
<dbReference type="GO" id="GO:0051301">
    <property type="term" value="P:cell division"/>
    <property type="evidence" value="ECO:0007669"/>
    <property type="project" value="UniProtKB-KW"/>
</dbReference>
<dbReference type="Proteomes" id="UP000327013">
    <property type="component" value="Chromosome 1"/>
</dbReference>
<dbReference type="SMART" id="SM01332">
    <property type="entry name" value="Cyclin_C"/>
    <property type="match status" value="1"/>
</dbReference>
<dbReference type="PROSITE" id="PS00292">
    <property type="entry name" value="CYCLINS"/>
    <property type="match status" value="1"/>
</dbReference>
<evidence type="ECO:0000313" key="10">
    <source>
        <dbReference type="EMBL" id="KAE7999717.1"/>
    </source>
</evidence>
<keyword evidence="3" id="KW-0132">Cell division</keyword>
<evidence type="ECO:0000259" key="8">
    <source>
        <dbReference type="SMART" id="SM00385"/>
    </source>
</evidence>
<keyword evidence="4 7" id="KW-0195">Cyclin</keyword>
<accession>A0A5N6QKS2</accession>
<evidence type="ECO:0000256" key="2">
    <source>
        <dbReference type="ARBA" id="ARBA00011177"/>
    </source>
</evidence>
<dbReference type="CDD" id="cd20544">
    <property type="entry name" value="CYCLIN_AtCycD-like_rpt2"/>
    <property type="match status" value="1"/>
</dbReference>
<dbReference type="InterPro" id="IPR013763">
    <property type="entry name" value="Cyclin-like_dom"/>
</dbReference>
<proteinExistence type="inferred from homology"/>
<feature type="domain" description="Cyclin C-terminal" evidence="9">
    <location>
        <begin position="186"/>
        <end position="310"/>
    </location>
</feature>
<keyword evidence="5" id="KW-0131">Cell cycle</keyword>